<dbReference type="OrthoDB" id="550575at2759"/>
<dbReference type="Proteomes" id="UP000324767">
    <property type="component" value="Unassembled WGS sequence"/>
</dbReference>
<comment type="caution">
    <text evidence="1">The sequence shown here is derived from an EMBL/GenBank/DDBJ whole genome shotgun (WGS) entry which is preliminary data.</text>
</comment>
<dbReference type="SUPFAM" id="SSF52047">
    <property type="entry name" value="RNI-like"/>
    <property type="match status" value="1"/>
</dbReference>
<reference evidence="1 2" key="1">
    <citation type="submission" date="2019-09" db="EMBL/GenBank/DDBJ databases">
        <title>The hologenome of the rock-dwelling lichen Lasallia pustulata.</title>
        <authorList>
            <person name="Greshake Tzovaras B."/>
            <person name="Segers F."/>
            <person name="Bicker A."/>
            <person name="Dal Grande F."/>
            <person name="Otte J."/>
            <person name="Hankeln T."/>
            <person name="Schmitt I."/>
            <person name="Ebersberger I."/>
        </authorList>
    </citation>
    <scope>NUCLEOTIDE SEQUENCE [LARGE SCALE GENOMIC DNA]</scope>
    <source>
        <strain evidence="1">A1-1</strain>
    </source>
</reference>
<protein>
    <submittedName>
        <fullName evidence="1">Uncharacterized protein</fullName>
    </submittedName>
</protein>
<organism evidence="1 2">
    <name type="scientific">Lasallia pustulata</name>
    <dbReference type="NCBI Taxonomy" id="136370"/>
    <lineage>
        <taxon>Eukaryota</taxon>
        <taxon>Fungi</taxon>
        <taxon>Dikarya</taxon>
        <taxon>Ascomycota</taxon>
        <taxon>Pezizomycotina</taxon>
        <taxon>Lecanoromycetes</taxon>
        <taxon>OSLEUM clade</taxon>
        <taxon>Umbilicariomycetidae</taxon>
        <taxon>Umbilicariales</taxon>
        <taxon>Umbilicariaceae</taxon>
        <taxon>Lasallia</taxon>
    </lineage>
</organism>
<dbReference type="AlphaFoldDB" id="A0A5M8PI61"/>
<accession>A0A5M8PI61</accession>
<dbReference type="InterPro" id="IPR032675">
    <property type="entry name" value="LRR_dom_sf"/>
</dbReference>
<dbReference type="EMBL" id="VXIT01000013">
    <property type="protein sequence ID" value="KAA6408546.1"/>
    <property type="molecule type" value="Genomic_DNA"/>
</dbReference>
<name>A0A5M8PI61_9LECA</name>
<dbReference type="Gene3D" id="3.80.10.10">
    <property type="entry name" value="Ribonuclease Inhibitor"/>
    <property type="match status" value="1"/>
</dbReference>
<evidence type="ECO:0000313" key="2">
    <source>
        <dbReference type="Proteomes" id="UP000324767"/>
    </source>
</evidence>
<evidence type="ECO:0000313" key="1">
    <source>
        <dbReference type="EMBL" id="KAA6408546.1"/>
    </source>
</evidence>
<sequence>MNSISKSMSILTRPAERPLTLCLRHSMHLDSIIGAGPAFCHSLQDIRSGDSETGKGGSLSDTTVVQLAAACPELMHASLDGSTRLTDASLIAFFTNCPSLRYLAITGNDKVSGSVKGTALDRMRDNPELGKKLDLRIKMNLIRS</sequence>
<gene>
    <name evidence="1" type="ORF">FRX48_07628</name>
</gene>
<proteinExistence type="predicted"/>